<evidence type="ECO:0000313" key="2">
    <source>
        <dbReference type="Proteomes" id="UP000070258"/>
    </source>
</evidence>
<name>A0A138AE49_9ACTN</name>
<accession>A0A138AE49</accession>
<dbReference type="AlphaFoldDB" id="A0A138AE49"/>
<proteinExistence type="predicted"/>
<reference evidence="2" key="1">
    <citation type="submission" date="2016-02" db="EMBL/GenBank/DDBJ databases">
        <authorList>
            <person name="Wen L."/>
            <person name="He K."/>
            <person name="Yang H."/>
        </authorList>
    </citation>
    <scope>NUCLEOTIDE SEQUENCE [LARGE SCALE GENOMIC DNA]</scope>
    <source>
        <strain evidence="2">JCM 15929</strain>
    </source>
</reference>
<comment type="caution">
    <text evidence="1">The sequence shown here is derived from an EMBL/GenBank/DDBJ whole genome shotgun (WGS) entry which is preliminary data.</text>
</comment>
<dbReference type="EMBL" id="LSRF01000044">
    <property type="protein sequence ID" value="KXP08734.1"/>
    <property type="molecule type" value="Genomic_DNA"/>
</dbReference>
<sequence length="166" mass="18268">MAESEGYRRRIALLAAVDADMMAVHERVLTLMQRGVPVDAFEVQMQVSMRLEQLAKAVDEVLGYMELHPAELAERADRVVLVDRSGPEPLTHTYPLEDWREHGPKILTAALRLWGAAGGRARLSGSALRGRGTVTTERGSYTACAWYAADAGGHAIWPETEQGVQQ</sequence>
<organism evidence="1 2">
    <name type="scientific">Tsukamurella pseudospumae</name>
    <dbReference type="NCBI Taxonomy" id="239498"/>
    <lineage>
        <taxon>Bacteria</taxon>
        <taxon>Bacillati</taxon>
        <taxon>Actinomycetota</taxon>
        <taxon>Actinomycetes</taxon>
        <taxon>Mycobacteriales</taxon>
        <taxon>Tsukamurellaceae</taxon>
        <taxon>Tsukamurella</taxon>
    </lineage>
</organism>
<dbReference type="Proteomes" id="UP000070258">
    <property type="component" value="Unassembled WGS sequence"/>
</dbReference>
<dbReference type="STRING" id="239498.AXK60_08650"/>
<evidence type="ECO:0000313" key="1">
    <source>
        <dbReference type="EMBL" id="KXP08734.1"/>
    </source>
</evidence>
<gene>
    <name evidence="1" type="ORF">AXK60_08650</name>
</gene>
<protein>
    <submittedName>
        <fullName evidence="1">Uncharacterized protein</fullName>
    </submittedName>
</protein>
<dbReference type="RefSeq" id="WP_068571609.1">
    <property type="nucleotide sequence ID" value="NZ_LSRF01000044.1"/>
</dbReference>